<evidence type="ECO:0008006" key="3">
    <source>
        <dbReference type="Google" id="ProtNLM"/>
    </source>
</evidence>
<dbReference type="Gene3D" id="3.40.140.10">
    <property type="entry name" value="Cytidine Deaminase, domain 2"/>
    <property type="match status" value="1"/>
</dbReference>
<proteinExistence type="predicted"/>
<reference evidence="1 2" key="1">
    <citation type="submission" date="2021-05" db="EMBL/GenBank/DDBJ databases">
        <title>Phylogenetic classification of ten novel species belonging to the genus Bifidobacterium comprising B. colchicus sp. nov., B. abeli sp. nov., B. bicoloris sp. nov., B. guerezis sp. nov., B. rosaliae sp. nov., B. santillanensis sp. nov., B. argentati sp. nov., B. amazzoni sp. nov., B. pluviali sp. nov., and B. pinnaculum sp. nov.</title>
        <authorList>
            <person name="Lugli G.A."/>
            <person name="Ruiz Garcia L."/>
            <person name="Margolles A."/>
            <person name="Ventura M."/>
        </authorList>
    </citation>
    <scope>NUCLEOTIDE SEQUENCE [LARGE SCALE GENOMIC DNA]</scope>
    <source>
        <strain evidence="1 2">82T10</strain>
    </source>
</reference>
<comment type="caution">
    <text evidence="1">The sequence shown here is derived from an EMBL/GenBank/DDBJ whole genome shotgun (WGS) entry which is preliminary data.</text>
</comment>
<gene>
    <name evidence="1" type="ORF">KIH79_11960</name>
</gene>
<keyword evidence="2" id="KW-1185">Reference proteome</keyword>
<evidence type="ECO:0000313" key="1">
    <source>
        <dbReference type="EMBL" id="MBW3093622.1"/>
    </source>
</evidence>
<sequence length="61" mass="6402">MGDREFMSVALRHARLGAGKVNPNPMVGAVIVRDGRGGRFECGAFGVPSTEVIVMARGDDA</sequence>
<feature type="non-terminal residue" evidence="1">
    <location>
        <position position="61"/>
    </location>
</feature>
<dbReference type="EMBL" id="JAHBBH010000056">
    <property type="protein sequence ID" value="MBW3093622.1"/>
    <property type="molecule type" value="Genomic_DNA"/>
</dbReference>
<name>A0ABS6WK40_9BIFI</name>
<dbReference type="SUPFAM" id="SSF53927">
    <property type="entry name" value="Cytidine deaminase-like"/>
    <property type="match status" value="1"/>
</dbReference>
<evidence type="ECO:0000313" key="2">
    <source>
        <dbReference type="Proteomes" id="UP000700815"/>
    </source>
</evidence>
<protein>
    <recommendedName>
        <fullName evidence="3">Riboflavin biosynthesis protein RibD</fullName>
    </recommendedName>
</protein>
<accession>A0ABS6WK40</accession>
<dbReference type="InterPro" id="IPR016193">
    <property type="entry name" value="Cytidine_deaminase-like"/>
</dbReference>
<organism evidence="1 2">
    <name type="scientific">Bifidobacterium miconis</name>
    <dbReference type="NCBI Taxonomy" id="2834435"/>
    <lineage>
        <taxon>Bacteria</taxon>
        <taxon>Bacillati</taxon>
        <taxon>Actinomycetota</taxon>
        <taxon>Actinomycetes</taxon>
        <taxon>Bifidobacteriales</taxon>
        <taxon>Bifidobacteriaceae</taxon>
        <taxon>Bifidobacterium</taxon>
    </lineage>
</organism>
<dbReference type="Proteomes" id="UP000700815">
    <property type="component" value="Unassembled WGS sequence"/>
</dbReference>